<feature type="domain" description="HTH LytTR-type" evidence="5">
    <location>
        <begin position="151"/>
        <end position="253"/>
    </location>
</feature>
<feature type="domain" description="Response regulatory" evidence="4">
    <location>
        <begin position="5"/>
        <end position="118"/>
    </location>
</feature>
<evidence type="ECO:0000259" key="5">
    <source>
        <dbReference type="PROSITE" id="PS50930"/>
    </source>
</evidence>
<dbReference type="InterPro" id="IPR007492">
    <property type="entry name" value="LytTR_DNA-bd_dom"/>
</dbReference>
<protein>
    <submittedName>
        <fullName evidence="6">Response regulator transcription factor</fullName>
    </submittedName>
</protein>
<name>A0A5C4RWB4_9GAMM</name>
<dbReference type="OrthoDB" id="236568at2"/>
<proteinExistence type="predicted"/>
<keyword evidence="7" id="KW-1185">Reference proteome</keyword>
<dbReference type="InterPro" id="IPR039420">
    <property type="entry name" value="WalR-like"/>
</dbReference>
<dbReference type="Pfam" id="PF00072">
    <property type="entry name" value="Response_reg"/>
    <property type="match status" value="1"/>
</dbReference>
<dbReference type="RefSeq" id="WP_139446515.1">
    <property type="nucleotide sequence ID" value="NZ_SMDR01000001.1"/>
</dbReference>
<dbReference type="Gene3D" id="3.40.50.2300">
    <property type="match status" value="1"/>
</dbReference>
<dbReference type="GO" id="GO:0032993">
    <property type="term" value="C:protein-DNA complex"/>
    <property type="evidence" value="ECO:0007669"/>
    <property type="project" value="TreeGrafter"/>
</dbReference>
<dbReference type="AlphaFoldDB" id="A0A5C4RWB4"/>
<dbReference type="GO" id="GO:0005829">
    <property type="term" value="C:cytosol"/>
    <property type="evidence" value="ECO:0007669"/>
    <property type="project" value="TreeGrafter"/>
</dbReference>
<reference evidence="6 7" key="1">
    <citation type="submission" date="2019-03" db="EMBL/GenBank/DDBJ databases">
        <title>Arenimonas daejeonensis sp. nov., isolated from compost.</title>
        <authorList>
            <person name="Jeon C.O."/>
        </authorList>
    </citation>
    <scope>NUCLEOTIDE SEQUENCE [LARGE SCALE GENOMIC DNA]</scope>
    <source>
        <strain evidence="6 7">R29</strain>
    </source>
</reference>
<dbReference type="InterPro" id="IPR011006">
    <property type="entry name" value="CheY-like_superfamily"/>
</dbReference>
<organism evidence="6 7">
    <name type="scientific">Arenimonas terrae</name>
    <dbReference type="NCBI Taxonomy" id="2546226"/>
    <lineage>
        <taxon>Bacteria</taxon>
        <taxon>Pseudomonadati</taxon>
        <taxon>Pseudomonadota</taxon>
        <taxon>Gammaproteobacteria</taxon>
        <taxon>Lysobacterales</taxon>
        <taxon>Lysobacteraceae</taxon>
        <taxon>Arenimonas</taxon>
    </lineage>
</organism>
<evidence type="ECO:0000313" key="7">
    <source>
        <dbReference type="Proteomes" id="UP000305760"/>
    </source>
</evidence>
<evidence type="ECO:0000256" key="2">
    <source>
        <dbReference type="ARBA" id="ARBA00023125"/>
    </source>
</evidence>
<dbReference type="GO" id="GO:0006355">
    <property type="term" value="P:regulation of DNA-templated transcription"/>
    <property type="evidence" value="ECO:0007669"/>
    <property type="project" value="TreeGrafter"/>
</dbReference>
<dbReference type="InterPro" id="IPR001789">
    <property type="entry name" value="Sig_transdc_resp-reg_receiver"/>
</dbReference>
<dbReference type="EMBL" id="SMDR01000001">
    <property type="protein sequence ID" value="TNJ35255.1"/>
    <property type="molecule type" value="Genomic_DNA"/>
</dbReference>
<keyword evidence="3" id="KW-0597">Phosphoprotein</keyword>
<dbReference type="Gene3D" id="2.40.50.1020">
    <property type="entry name" value="LytTr DNA-binding domain"/>
    <property type="match status" value="1"/>
</dbReference>
<evidence type="ECO:0000256" key="3">
    <source>
        <dbReference type="PROSITE-ProRule" id="PRU00169"/>
    </source>
</evidence>
<keyword evidence="1" id="KW-0902">Two-component regulatory system</keyword>
<keyword evidence="2" id="KW-0238">DNA-binding</keyword>
<dbReference type="PANTHER" id="PTHR48111">
    <property type="entry name" value="REGULATOR OF RPOS"/>
    <property type="match status" value="1"/>
</dbReference>
<evidence type="ECO:0000256" key="1">
    <source>
        <dbReference type="ARBA" id="ARBA00023012"/>
    </source>
</evidence>
<gene>
    <name evidence="6" type="ORF">E1B00_05725</name>
</gene>
<dbReference type="GO" id="GO:0000976">
    <property type="term" value="F:transcription cis-regulatory region binding"/>
    <property type="evidence" value="ECO:0007669"/>
    <property type="project" value="TreeGrafter"/>
</dbReference>
<dbReference type="Proteomes" id="UP000305760">
    <property type="component" value="Unassembled WGS sequence"/>
</dbReference>
<evidence type="ECO:0000313" key="6">
    <source>
        <dbReference type="EMBL" id="TNJ35255.1"/>
    </source>
</evidence>
<dbReference type="SUPFAM" id="SSF52172">
    <property type="entry name" value="CheY-like"/>
    <property type="match status" value="1"/>
</dbReference>
<comment type="caution">
    <text evidence="6">The sequence shown here is derived from an EMBL/GenBank/DDBJ whole genome shotgun (WGS) entry which is preliminary data.</text>
</comment>
<feature type="modified residue" description="4-aspartylphosphate" evidence="3">
    <location>
        <position position="57"/>
    </location>
</feature>
<dbReference type="GO" id="GO:0000156">
    <property type="term" value="F:phosphorelay response regulator activity"/>
    <property type="evidence" value="ECO:0007669"/>
    <property type="project" value="TreeGrafter"/>
</dbReference>
<dbReference type="SMART" id="SM00850">
    <property type="entry name" value="LytTR"/>
    <property type="match status" value="1"/>
</dbReference>
<evidence type="ECO:0000259" key="4">
    <source>
        <dbReference type="PROSITE" id="PS50110"/>
    </source>
</evidence>
<dbReference type="SMART" id="SM00448">
    <property type="entry name" value="REC"/>
    <property type="match status" value="1"/>
</dbReference>
<dbReference type="PANTHER" id="PTHR48111:SF69">
    <property type="entry name" value="RESPONSE REGULATOR RECEIVER"/>
    <property type="match status" value="1"/>
</dbReference>
<dbReference type="PROSITE" id="PS50930">
    <property type="entry name" value="HTH_LYTTR"/>
    <property type="match status" value="1"/>
</dbReference>
<accession>A0A5C4RWB4</accession>
<sequence length="253" mass="27728">MSRITALIAEDEAPQRAALLDMLAEAWPALDVVAVCEDGVSALEAAREHRPAVAFLDIRMPGVNGLDVARAVVAGGGLVVFTSAYDDYAIKAFEAGAADYVLKPVQPARLAQAVERLQARLEEPRPADLQALVENLEARLRPQGERLIRWISASIGDSVRMIGIDEVLYFQAQDKYVRVVTGHDEAIIRTPVKDLLAGLDPDTFWQVHRGVVVRVAAIDRLRKDELGKATLSLRGRDDCLPVSAAFLHRFRGM</sequence>
<dbReference type="PROSITE" id="PS50110">
    <property type="entry name" value="RESPONSE_REGULATORY"/>
    <property type="match status" value="1"/>
</dbReference>
<dbReference type="Pfam" id="PF04397">
    <property type="entry name" value="LytTR"/>
    <property type="match status" value="1"/>
</dbReference>